<comment type="caution">
    <text evidence="1">The sequence shown here is derived from an EMBL/GenBank/DDBJ whole genome shotgun (WGS) entry which is preliminary data.</text>
</comment>
<reference evidence="1 2" key="1">
    <citation type="submission" date="2019-03" db="EMBL/GenBank/DDBJ databases">
        <title>Genomic Encyclopedia of Archaeal and Bacterial Type Strains, Phase II (KMG-II): from individual species to whole genera.</title>
        <authorList>
            <person name="Goeker M."/>
        </authorList>
    </citation>
    <scope>NUCLEOTIDE SEQUENCE [LARGE SCALE GENOMIC DNA]</scope>
    <source>
        <strain evidence="1 2">DSM 19034</strain>
    </source>
</reference>
<accession>A0A4R6IL63</accession>
<gene>
    <name evidence="1" type="ORF">CLV32_1844</name>
</gene>
<dbReference type="OrthoDB" id="883020at2"/>
<protein>
    <submittedName>
        <fullName evidence="1">Uncharacterized protein</fullName>
    </submittedName>
</protein>
<organism evidence="1 2">
    <name type="scientific">Pedobacter duraquae</name>
    <dbReference type="NCBI Taxonomy" id="425511"/>
    <lineage>
        <taxon>Bacteria</taxon>
        <taxon>Pseudomonadati</taxon>
        <taxon>Bacteroidota</taxon>
        <taxon>Sphingobacteriia</taxon>
        <taxon>Sphingobacteriales</taxon>
        <taxon>Sphingobacteriaceae</taxon>
        <taxon>Pedobacter</taxon>
    </lineage>
</organism>
<dbReference type="Proteomes" id="UP000295499">
    <property type="component" value="Unassembled WGS sequence"/>
</dbReference>
<dbReference type="AlphaFoldDB" id="A0A4R6IL63"/>
<proteinExistence type="predicted"/>
<sequence length="175" mass="20172">MNLSFSEELNGKPQYFIRKIWRSLSLKIQHNDFDTFESAHRLRFNTGFSKPENGTDALSAKIHTIRRFRTHASGTIASRQWKKGMAIHLSINPGTSDYFRFAPLICCTALQQVEITWPTGSEIGLPEIRIDQRRLTPQEIDLLAINDGFDTTAAFLNYFNLNFKGVLIHWTNFSY</sequence>
<evidence type="ECO:0000313" key="1">
    <source>
        <dbReference type="EMBL" id="TDO22859.1"/>
    </source>
</evidence>
<keyword evidence="2" id="KW-1185">Reference proteome</keyword>
<dbReference type="EMBL" id="SNWM01000002">
    <property type="protein sequence ID" value="TDO22859.1"/>
    <property type="molecule type" value="Genomic_DNA"/>
</dbReference>
<evidence type="ECO:0000313" key="2">
    <source>
        <dbReference type="Proteomes" id="UP000295499"/>
    </source>
</evidence>
<dbReference type="RefSeq" id="WP_133554559.1">
    <property type="nucleotide sequence ID" value="NZ_SNWM01000002.1"/>
</dbReference>
<name>A0A4R6IL63_9SPHI</name>